<dbReference type="EMBL" id="SDMP01000013">
    <property type="protein sequence ID" value="RYR19643.1"/>
    <property type="molecule type" value="Genomic_DNA"/>
</dbReference>
<name>A0A444ZZN9_ARAHY</name>
<sequence>MIVALLSESQLVFSDDIIQLIIDKEFRNFESSSDFIEDDIRNL</sequence>
<organism evidence="1 2">
    <name type="scientific">Arachis hypogaea</name>
    <name type="common">Peanut</name>
    <dbReference type="NCBI Taxonomy" id="3818"/>
    <lineage>
        <taxon>Eukaryota</taxon>
        <taxon>Viridiplantae</taxon>
        <taxon>Streptophyta</taxon>
        <taxon>Embryophyta</taxon>
        <taxon>Tracheophyta</taxon>
        <taxon>Spermatophyta</taxon>
        <taxon>Magnoliopsida</taxon>
        <taxon>eudicotyledons</taxon>
        <taxon>Gunneridae</taxon>
        <taxon>Pentapetalae</taxon>
        <taxon>rosids</taxon>
        <taxon>fabids</taxon>
        <taxon>Fabales</taxon>
        <taxon>Fabaceae</taxon>
        <taxon>Papilionoideae</taxon>
        <taxon>50 kb inversion clade</taxon>
        <taxon>dalbergioids sensu lato</taxon>
        <taxon>Dalbergieae</taxon>
        <taxon>Pterocarpus clade</taxon>
        <taxon>Arachis</taxon>
    </lineage>
</organism>
<reference evidence="1 2" key="1">
    <citation type="submission" date="2019-01" db="EMBL/GenBank/DDBJ databases">
        <title>Sequencing of cultivated peanut Arachis hypogaea provides insights into genome evolution and oil improvement.</title>
        <authorList>
            <person name="Chen X."/>
        </authorList>
    </citation>
    <scope>NUCLEOTIDE SEQUENCE [LARGE SCALE GENOMIC DNA]</scope>
    <source>
        <strain evidence="2">cv. Fuhuasheng</strain>
        <tissue evidence="1">Leaves</tissue>
    </source>
</reference>
<comment type="caution">
    <text evidence="1">The sequence shown here is derived from an EMBL/GenBank/DDBJ whole genome shotgun (WGS) entry which is preliminary data.</text>
</comment>
<protein>
    <submittedName>
        <fullName evidence="1">Uncharacterized protein</fullName>
    </submittedName>
</protein>
<evidence type="ECO:0000313" key="1">
    <source>
        <dbReference type="EMBL" id="RYR19643.1"/>
    </source>
</evidence>
<accession>A0A444ZZN9</accession>
<keyword evidence="2" id="KW-1185">Reference proteome</keyword>
<gene>
    <name evidence="1" type="ORF">Ahy_B03g064507</name>
</gene>
<proteinExistence type="predicted"/>
<evidence type="ECO:0000313" key="2">
    <source>
        <dbReference type="Proteomes" id="UP000289738"/>
    </source>
</evidence>
<dbReference type="AlphaFoldDB" id="A0A444ZZN9"/>
<dbReference type="Proteomes" id="UP000289738">
    <property type="component" value="Chromosome B03"/>
</dbReference>